<dbReference type="InterPro" id="IPR045865">
    <property type="entry name" value="ACT-like_dom_sf"/>
</dbReference>
<dbReference type="GO" id="GO:0006571">
    <property type="term" value="P:tyrosine biosynthetic process"/>
    <property type="evidence" value="ECO:0007669"/>
    <property type="project" value="UniProtKB-UniPathway"/>
</dbReference>
<dbReference type="PROSITE" id="PS51671">
    <property type="entry name" value="ACT"/>
    <property type="match status" value="1"/>
</dbReference>
<dbReference type="SUPFAM" id="SSF55021">
    <property type="entry name" value="ACT-like"/>
    <property type="match status" value="1"/>
</dbReference>
<dbReference type="Pfam" id="PF02153">
    <property type="entry name" value="PDH_N"/>
    <property type="match status" value="1"/>
</dbReference>
<evidence type="ECO:0000256" key="10">
    <source>
        <dbReference type="ARBA" id="ARBA00049260"/>
    </source>
</evidence>
<feature type="domain" description="ACT" evidence="13">
    <location>
        <begin position="295"/>
        <end position="365"/>
    </location>
</feature>
<keyword evidence="11" id="KW-0175">Coiled coil</keyword>
<dbReference type="EMBL" id="QWEI01000001">
    <property type="protein sequence ID" value="RHW39311.1"/>
    <property type="molecule type" value="Genomic_DNA"/>
</dbReference>
<proteinExistence type="inferred from homology"/>
<comment type="catalytic activity">
    <reaction evidence="10">
        <text>prephenate + NAD(+) = 3-(4-hydroxyphenyl)pyruvate + CO2 + NADH</text>
        <dbReference type="Rhea" id="RHEA:13869"/>
        <dbReference type="ChEBI" id="CHEBI:16526"/>
        <dbReference type="ChEBI" id="CHEBI:29934"/>
        <dbReference type="ChEBI" id="CHEBI:36242"/>
        <dbReference type="ChEBI" id="CHEBI:57540"/>
        <dbReference type="ChEBI" id="CHEBI:57945"/>
        <dbReference type="EC" id="1.3.1.12"/>
    </reaction>
</comment>
<evidence type="ECO:0000256" key="5">
    <source>
        <dbReference type="ARBA" id="ARBA00022498"/>
    </source>
</evidence>
<feature type="coiled-coil region" evidence="11">
    <location>
        <begin position="233"/>
        <end position="260"/>
    </location>
</feature>
<evidence type="ECO:0000259" key="12">
    <source>
        <dbReference type="PROSITE" id="PS51176"/>
    </source>
</evidence>
<evidence type="ECO:0000256" key="7">
    <source>
        <dbReference type="ARBA" id="ARBA00023002"/>
    </source>
</evidence>
<dbReference type="AlphaFoldDB" id="A0A396SS88"/>
<dbReference type="Pfam" id="PF20463">
    <property type="entry name" value="PDH_C"/>
    <property type="match status" value="1"/>
</dbReference>
<evidence type="ECO:0000256" key="9">
    <source>
        <dbReference type="ARBA" id="ARBA00023141"/>
    </source>
</evidence>
<evidence type="ECO:0000256" key="3">
    <source>
        <dbReference type="ARBA" id="ARBA00012068"/>
    </source>
</evidence>
<dbReference type="GO" id="GO:0004665">
    <property type="term" value="F:prephenate dehydrogenase (NADP+) activity"/>
    <property type="evidence" value="ECO:0007669"/>
    <property type="project" value="InterPro"/>
</dbReference>
<accession>A0A396SS88</accession>
<keyword evidence="15" id="KW-1185">Reference proteome</keyword>
<evidence type="ECO:0000256" key="2">
    <source>
        <dbReference type="ARBA" id="ARBA00007964"/>
    </source>
</evidence>
<keyword evidence="7 14" id="KW-0560">Oxidoreductase</keyword>
<dbReference type="PROSITE" id="PS51257">
    <property type="entry name" value="PROKAR_LIPOPROTEIN"/>
    <property type="match status" value="1"/>
</dbReference>
<evidence type="ECO:0000259" key="13">
    <source>
        <dbReference type="PROSITE" id="PS51671"/>
    </source>
</evidence>
<evidence type="ECO:0000256" key="6">
    <source>
        <dbReference type="ARBA" id="ARBA00022605"/>
    </source>
</evidence>
<dbReference type="GO" id="GO:0008977">
    <property type="term" value="F:prephenate dehydrogenase (NAD+) activity"/>
    <property type="evidence" value="ECO:0007669"/>
    <property type="project" value="UniProtKB-EC"/>
</dbReference>
<reference evidence="14 15" key="1">
    <citation type="submission" date="2018-08" db="EMBL/GenBank/DDBJ databases">
        <title>Lysinibacillus sp. YLB-03 draft genome sequence.</title>
        <authorList>
            <person name="Yu L."/>
        </authorList>
    </citation>
    <scope>NUCLEOTIDE SEQUENCE [LARGE SCALE GENOMIC DNA]</scope>
    <source>
        <strain evidence="14 15">YLB-03</strain>
    </source>
</reference>
<keyword evidence="5" id="KW-0827">Tyrosine biosynthesis</keyword>
<evidence type="ECO:0000313" key="15">
    <source>
        <dbReference type="Proteomes" id="UP000265692"/>
    </source>
</evidence>
<dbReference type="GO" id="GO:0070403">
    <property type="term" value="F:NAD+ binding"/>
    <property type="evidence" value="ECO:0007669"/>
    <property type="project" value="InterPro"/>
</dbReference>
<dbReference type="PROSITE" id="PS51176">
    <property type="entry name" value="PDH_ADH"/>
    <property type="match status" value="1"/>
</dbReference>
<keyword evidence="8" id="KW-0520">NAD</keyword>
<dbReference type="Gene3D" id="1.10.3660.10">
    <property type="entry name" value="6-phosphogluconate dehydrogenase C-terminal like domain"/>
    <property type="match status" value="1"/>
</dbReference>
<dbReference type="EC" id="1.3.1.12" evidence="3"/>
<sequence>MTRNVLVIGLGLIGGSIALSCQKAPNTKMFGYDVYDKTREQASQLNIVHEVVEDIEEAAKSADIIIFGTPVNATLDWMEKLKSWPLKKGVIVTDTGSTKGMIMEKAADLRSQGITFIGGHPMAGSHKSGVQAAKAHLFENAYYILTPLNNEDGAAIEKLEDLLKFTLARIVKLDAHEHDHMTAVVSHFPHIVAASLVHQLNHEQQEYPLTSMLAAGGFRDVTRIASSNPLMWKDIVLQNREELLRQLNAWQEEMDRVKTLILSNNEQSIEHYFASAKEVRDKLPVNTGAFYTTYDLYVDIPDYPGVISEVTGYLAEERISITNLRVVEAREDVFGILVISFQNAKDRHKAEKCLSKRTIFEMYQS</sequence>
<dbReference type="InterPro" id="IPR046825">
    <property type="entry name" value="PDH_C"/>
</dbReference>
<protein>
    <recommendedName>
        <fullName evidence="4">Prephenate dehydrogenase</fullName>
        <ecNumber evidence="3">1.3.1.12</ecNumber>
    </recommendedName>
</protein>
<evidence type="ECO:0000256" key="4">
    <source>
        <dbReference type="ARBA" id="ARBA00016891"/>
    </source>
</evidence>
<dbReference type="InterPro" id="IPR036291">
    <property type="entry name" value="NAD(P)-bd_dom_sf"/>
</dbReference>
<dbReference type="PANTHER" id="PTHR21363:SF0">
    <property type="entry name" value="PREPHENATE DEHYDROGENASE [NADP(+)]"/>
    <property type="match status" value="1"/>
</dbReference>
<dbReference type="UniPathway" id="UPA00122">
    <property type="reaction ID" value="UER00961"/>
</dbReference>
<dbReference type="SUPFAM" id="SSF48179">
    <property type="entry name" value="6-phosphogluconate dehydrogenase C-terminal domain-like"/>
    <property type="match status" value="1"/>
</dbReference>
<comment type="similarity">
    <text evidence="2">Belongs to the prephenate/arogenate dehydrogenase family.</text>
</comment>
<evidence type="ECO:0000256" key="8">
    <source>
        <dbReference type="ARBA" id="ARBA00023027"/>
    </source>
</evidence>
<dbReference type="FunFam" id="3.40.50.720:FF:000208">
    <property type="entry name" value="Prephenate dehydrogenase"/>
    <property type="match status" value="1"/>
</dbReference>
<dbReference type="InterPro" id="IPR002912">
    <property type="entry name" value="ACT_dom"/>
</dbReference>
<comment type="caution">
    <text evidence="14">The sequence shown here is derived from an EMBL/GenBank/DDBJ whole genome shotgun (WGS) entry which is preliminary data.</text>
</comment>
<dbReference type="InterPro" id="IPR046826">
    <property type="entry name" value="PDH_N"/>
</dbReference>
<dbReference type="InterPro" id="IPR003099">
    <property type="entry name" value="Prephen_DH"/>
</dbReference>
<dbReference type="InterPro" id="IPR050812">
    <property type="entry name" value="Preph/Arog_dehydrog"/>
</dbReference>
<evidence type="ECO:0000256" key="1">
    <source>
        <dbReference type="ARBA" id="ARBA00005067"/>
    </source>
</evidence>
<evidence type="ECO:0000256" key="11">
    <source>
        <dbReference type="SAM" id="Coils"/>
    </source>
</evidence>
<dbReference type="SUPFAM" id="SSF51735">
    <property type="entry name" value="NAD(P)-binding Rossmann-fold domains"/>
    <property type="match status" value="1"/>
</dbReference>
<feature type="domain" description="Prephenate/arogenate dehydrogenase" evidence="12">
    <location>
        <begin position="3"/>
        <end position="291"/>
    </location>
</feature>
<dbReference type="PANTHER" id="PTHR21363">
    <property type="entry name" value="PREPHENATE DEHYDROGENASE"/>
    <property type="match status" value="1"/>
</dbReference>
<organism evidence="14 15">
    <name type="scientific">Ureibacillus yapensis</name>
    <dbReference type="NCBI Taxonomy" id="2304605"/>
    <lineage>
        <taxon>Bacteria</taxon>
        <taxon>Bacillati</taxon>
        <taxon>Bacillota</taxon>
        <taxon>Bacilli</taxon>
        <taxon>Bacillales</taxon>
        <taxon>Caryophanaceae</taxon>
        <taxon>Ureibacillus</taxon>
    </lineage>
</organism>
<dbReference type="Proteomes" id="UP000265692">
    <property type="component" value="Unassembled WGS sequence"/>
</dbReference>
<keyword evidence="9" id="KW-0057">Aromatic amino acid biosynthesis</keyword>
<dbReference type="Gene3D" id="3.30.70.260">
    <property type="match status" value="1"/>
</dbReference>
<dbReference type="FunFam" id="1.10.3660.10:FF:000003">
    <property type="entry name" value="Prephenate dehydrogenase"/>
    <property type="match status" value="1"/>
</dbReference>
<dbReference type="CDD" id="cd04909">
    <property type="entry name" value="ACT_PDH-BS"/>
    <property type="match status" value="1"/>
</dbReference>
<comment type="pathway">
    <text evidence="1">Amino-acid biosynthesis; L-tyrosine biosynthesis; (4-hydroxyphenyl)pyruvate from prephenate (NAD(+) route): step 1/1.</text>
</comment>
<keyword evidence="6" id="KW-0028">Amino-acid biosynthesis</keyword>
<evidence type="ECO:0000313" key="14">
    <source>
        <dbReference type="EMBL" id="RHW39311.1"/>
    </source>
</evidence>
<dbReference type="RefSeq" id="WP_118874323.1">
    <property type="nucleotide sequence ID" value="NZ_QWEI01000001.1"/>
</dbReference>
<dbReference type="Gene3D" id="3.40.50.720">
    <property type="entry name" value="NAD(P)-binding Rossmann-like Domain"/>
    <property type="match status" value="1"/>
</dbReference>
<name>A0A396SS88_9BACL</name>
<dbReference type="InterPro" id="IPR008927">
    <property type="entry name" value="6-PGluconate_DH-like_C_sf"/>
</dbReference>
<gene>
    <name evidence="14" type="ORF">D1B33_00215</name>
</gene>
<dbReference type="OrthoDB" id="9802008at2"/>
<dbReference type="NCBIfam" id="NF005107">
    <property type="entry name" value="PRK06545.1-5"/>
    <property type="match status" value="1"/>
</dbReference>